<dbReference type="GO" id="GO:0005886">
    <property type="term" value="C:plasma membrane"/>
    <property type="evidence" value="ECO:0007669"/>
    <property type="project" value="UniProtKB-SubCell"/>
</dbReference>
<dbReference type="Pfam" id="PF00001">
    <property type="entry name" value="7tm_1"/>
    <property type="match status" value="1"/>
</dbReference>
<accession>A0A2B4RFH8</accession>
<dbReference type="STRING" id="50429.A0A2B4RFH8"/>
<dbReference type="PANTHER" id="PTHR24241">
    <property type="entry name" value="NEUROPEPTIDE RECEPTOR-RELATED G-PROTEIN COUPLED RECEPTOR"/>
    <property type="match status" value="1"/>
</dbReference>
<sequence length="377" mass="43942">MTEYCFRQPKTFEDEEKCVVNAVPKSMQYKNKWAARIFEEWAKARFLKVATLEPGGLFKEYDLHRVQSLETPLFQMDALSVNYWLTKFVQEVDKPSKERYPPKTLYQIVCGLRRFMEEKNEKMDFNPVDASDKRESVTSVSYSRLPRSYDQDTKQETSRSLVLITVDRFVAVVFPLRCPFISSKQCRFFILATWIIAMAGWCPDLFAWKVVEYPERLACEHDWNDAFRGSSSFRNYLMTIIVVMYYVPLILVAILYFSIDIKIKSQKNPGEQSTNARERRLKREKNVLKLSIAIVLGFALCWLPFSILWFMLLNSDRTILTSCGFNYFSSVAELLALSNCAINPWICVCFVGNYRQGLKNLFCRSSVGTKVNQVTPY</sequence>
<keyword evidence="10" id="KW-1185">Reference proteome</keyword>
<dbReference type="PANTHER" id="PTHR24241:SF76">
    <property type="entry name" value="NEUROPEPTIDE SIFAMIDE RECEPTOR"/>
    <property type="match status" value="1"/>
</dbReference>
<dbReference type="AlphaFoldDB" id="A0A2B4RFH8"/>
<evidence type="ECO:0000256" key="5">
    <source>
        <dbReference type="ARBA" id="ARBA00023136"/>
    </source>
</evidence>
<dbReference type="Gene3D" id="1.20.1070.10">
    <property type="entry name" value="Rhodopsin 7-helix transmembrane proteins"/>
    <property type="match status" value="1"/>
</dbReference>
<feature type="transmembrane region" description="Helical" evidence="7">
    <location>
        <begin position="188"/>
        <end position="208"/>
    </location>
</feature>
<evidence type="ECO:0000256" key="6">
    <source>
        <dbReference type="ARBA" id="ARBA00023170"/>
    </source>
</evidence>
<keyword evidence="6 9" id="KW-0675">Receptor</keyword>
<evidence type="ECO:0000256" key="4">
    <source>
        <dbReference type="ARBA" id="ARBA00022989"/>
    </source>
</evidence>
<dbReference type="CDD" id="cd00637">
    <property type="entry name" value="7tm_classA_rhodopsin-like"/>
    <property type="match status" value="1"/>
</dbReference>
<comment type="subcellular location">
    <subcellularLocation>
        <location evidence="1">Cell membrane</location>
        <topology evidence="1">Multi-pass membrane protein</topology>
    </subcellularLocation>
</comment>
<keyword evidence="5 7" id="KW-0472">Membrane</keyword>
<name>A0A2B4RFH8_STYPI</name>
<dbReference type="InterPro" id="IPR017452">
    <property type="entry name" value="GPCR_Rhodpsn_7TM"/>
</dbReference>
<evidence type="ECO:0000259" key="8">
    <source>
        <dbReference type="PROSITE" id="PS50262"/>
    </source>
</evidence>
<evidence type="ECO:0000256" key="1">
    <source>
        <dbReference type="ARBA" id="ARBA00004651"/>
    </source>
</evidence>
<dbReference type="GO" id="GO:0032870">
    <property type="term" value="P:cellular response to hormone stimulus"/>
    <property type="evidence" value="ECO:0007669"/>
    <property type="project" value="TreeGrafter"/>
</dbReference>
<dbReference type="Proteomes" id="UP000225706">
    <property type="component" value="Unassembled WGS sequence"/>
</dbReference>
<dbReference type="EMBL" id="LSMT01000696">
    <property type="protein sequence ID" value="PFX15022.1"/>
    <property type="molecule type" value="Genomic_DNA"/>
</dbReference>
<feature type="transmembrane region" description="Helical" evidence="7">
    <location>
        <begin position="236"/>
        <end position="257"/>
    </location>
</feature>
<feature type="transmembrane region" description="Helical" evidence="7">
    <location>
        <begin position="287"/>
        <end position="312"/>
    </location>
</feature>
<dbReference type="GO" id="GO:0042277">
    <property type="term" value="F:peptide binding"/>
    <property type="evidence" value="ECO:0007669"/>
    <property type="project" value="TreeGrafter"/>
</dbReference>
<keyword evidence="3 7" id="KW-0812">Transmembrane</keyword>
<keyword evidence="2" id="KW-1003">Cell membrane</keyword>
<evidence type="ECO:0000313" key="10">
    <source>
        <dbReference type="Proteomes" id="UP000225706"/>
    </source>
</evidence>
<keyword evidence="4 7" id="KW-1133">Transmembrane helix</keyword>
<feature type="domain" description="G-protein coupled receptors family 1 profile" evidence="8">
    <location>
        <begin position="161"/>
        <end position="347"/>
    </location>
</feature>
<proteinExistence type="predicted"/>
<gene>
    <name evidence="9" type="primary">RYa-R</name>
    <name evidence="9" type="ORF">AWC38_SpisGene20781</name>
</gene>
<evidence type="ECO:0000256" key="3">
    <source>
        <dbReference type="ARBA" id="ARBA00022692"/>
    </source>
</evidence>
<feature type="transmembrane region" description="Helical" evidence="7">
    <location>
        <begin position="332"/>
        <end position="354"/>
    </location>
</feature>
<dbReference type="InterPro" id="IPR000276">
    <property type="entry name" value="GPCR_Rhodpsn"/>
</dbReference>
<organism evidence="9 10">
    <name type="scientific">Stylophora pistillata</name>
    <name type="common">Smooth cauliflower coral</name>
    <dbReference type="NCBI Taxonomy" id="50429"/>
    <lineage>
        <taxon>Eukaryota</taxon>
        <taxon>Metazoa</taxon>
        <taxon>Cnidaria</taxon>
        <taxon>Anthozoa</taxon>
        <taxon>Hexacorallia</taxon>
        <taxon>Scleractinia</taxon>
        <taxon>Astrocoeniina</taxon>
        <taxon>Pocilloporidae</taxon>
        <taxon>Stylophora</taxon>
    </lineage>
</organism>
<dbReference type="OrthoDB" id="5964854at2759"/>
<dbReference type="Pfam" id="PF25561">
    <property type="entry name" value="QRICH1"/>
    <property type="match status" value="1"/>
</dbReference>
<dbReference type="GO" id="GO:0004930">
    <property type="term" value="F:G protein-coupled receptor activity"/>
    <property type="evidence" value="ECO:0007669"/>
    <property type="project" value="InterPro"/>
</dbReference>
<reference evidence="10" key="1">
    <citation type="journal article" date="2017" name="bioRxiv">
        <title>Comparative analysis of the genomes of Stylophora pistillata and Acropora digitifera provides evidence for extensive differences between species of corals.</title>
        <authorList>
            <person name="Voolstra C.R."/>
            <person name="Li Y."/>
            <person name="Liew Y.J."/>
            <person name="Baumgarten S."/>
            <person name="Zoccola D."/>
            <person name="Flot J.-F."/>
            <person name="Tambutte S."/>
            <person name="Allemand D."/>
            <person name="Aranda M."/>
        </authorList>
    </citation>
    <scope>NUCLEOTIDE SEQUENCE [LARGE SCALE GENOMIC DNA]</scope>
</reference>
<evidence type="ECO:0000313" key="9">
    <source>
        <dbReference type="EMBL" id="PFX15022.1"/>
    </source>
</evidence>
<protein>
    <submittedName>
        <fullName evidence="9">Neuropeptide Y receptor</fullName>
    </submittedName>
</protein>
<dbReference type="InterPro" id="IPR057926">
    <property type="entry name" value="QRICH1_dom"/>
</dbReference>
<evidence type="ECO:0000256" key="2">
    <source>
        <dbReference type="ARBA" id="ARBA00022475"/>
    </source>
</evidence>
<evidence type="ECO:0000256" key="7">
    <source>
        <dbReference type="SAM" id="Phobius"/>
    </source>
</evidence>
<comment type="caution">
    <text evidence="9">The sequence shown here is derived from an EMBL/GenBank/DDBJ whole genome shotgun (WGS) entry which is preliminary data.</text>
</comment>
<dbReference type="PROSITE" id="PS50262">
    <property type="entry name" value="G_PROTEIN_RECEP_F1_2"/>
    <property type="match status" value="1"/>
</dbReference>
<dbReference type="PRINTS" id="PR00237">
    <property type="entry name" value="GPCRRHODOPSN"/>
</dbReference>
<dbReference type="SUPFAM" id="SSF81321">
    <property type="entry name" value="Family A G protein-coupled receptor-like"/>
    <property type="match status" value="1"/>
</dbReference>